<evidence type="ECO:0000256" key="4">
    <source>
        <dbReference type="PROSITE-ProRule" id="PRU00175"/>
    </source>
</evidence>
<dbReference type="EMBL" id="JAYWIO010000004">
    <property type="protein sequence ID" value="KAK7267392.1"/>
    <property type="molecule type" value="Genomic_DNA"/>
</dbReference>
<dbReference type="Proteomes" id="UP001372338">
    <property type="component" value="Unassembled WGS sequence"/>
</dbReference>
<dbReference type="PANTHER" id="PTHR46858:SF7">
    <property type="entry name" value="RING-TYPE DOMAIN-CONTAINING PROTEIN"/>
    <property type="match status" value="1"/>
</dbReference>
<protein>
    <recommendedName>
        <fullName evidence="7">RING-type domain-containing protein</fullName>
    </recommendedName>
</protein>
<feature type="transmembrane region" description="Helical" evidence="5">
    <location>
        <begin position="176"/>
        <end position="195"/>
    </location>
</feature>
<keyword evidence="5" id="KW-0472">Membrane</keyword>
<keyword evidence="2 4" id="KW-0863">Zinc-finger</keyword>
<reference evidence="8 9" key="1">
    <citation type="submission" date="2024-01" db="EMBL/GenBank/DDBJ databases">
        <title>The genomes of 5 underutilized Papilionoideae crops provide insights into root nodulation and disease resistanc.</title>
        <authorList>
            <person name="Yuan L."/>
        </authorList>
    </citation>
    <scope>NUCLEOTIDE SEQUENCE [LARGE SCALE GENOMIC DNA]</scope>
    <source>
        <strain evidence="8">ZHUSHIDOU_FW_LH</strain>
        <tissue evidence="8">Leaf</tissue>
    </source>
</reference>
<keyword evidence="5" id="KW-0812">Transmembrane</keyword>
<accession>A0AAN9F0G1</accession>
<dbReference type="Gene3D" id="3.30.40.10">
    <property type="entry name" value="Zinc/RING finger domain, C3HC4 (zinc finger)"/>
    <property type="match status" value="1"/>
</dbReference>
<evidence type="ECO:0000313" key="9">
    <source>
        <dbReference type="Proteomes" id="UP001372338"/>
    </source>
</evidence>
<proteinExistence type="predicted"/>
<name>A0AAN9F0G1_CROPI</name>
<keyword evidence="5" id="KW-1133">Transmembrane helix</keyword>
<dbReference type="InterPro" id="IPR001841">
    <property type="entry name" value="Znf_RING"/>
</dbReference>
<feature type="domain" description="RING-type" evidence="7">
    <location>
        <begin position="494"/>
        <end position="533"/>
    </location>
</feature>
<dbReference type="GO" id="GO:0061630">
    <property type="term" value="F:ubiquitin protein ligase activity"/>
    <property type="evidence" value="ECO:0007669"/>
    <property type="project" value="TreeGrafter"/>
</dbReference>
<dbReference type="AlphaFoldDB" id="A0AAN9F0G1"/>
<dbReference type="PROSITE" id="PS50089">
    <property type="entry name" value="ZF_RING_2"/>
    <property type="match status" value="1"/>
</dbReference>
<dbReference type="SUPFAM" id="SSF57850">
    <property type="entry name" value="RING/U-box"/>
    <property type="match status" value="1"/>
</dbReference>
<evidence type="ECO:0000256" key="5">
    <source>
        <dbReference type="SAM" id="Phobius"/>
    </source>
</evidence>
<sequence>MSQLLKLLNLLALVISTLPSPAKASPAPALAPETLINDGPLSPLSYSPSYEDDGFSPQYQYPPSPLAYAPSINEEYHYAENPSPSPSPDYLDVLAPEAEVVDDGDANYSPYGAPSPIEGHLYDAASDDVRAPQVGATPPVLPLNFNSEDDAGDQITAQGYSEEGYDPELKKKNDRAVVGFVIGAICLVGLGAFVYKKQKNQKHDSPIWVVVVPYSVEPLKLEIMIYPTQQDSQPRSVIDLWKSEIEEPAFDQRDPKLTISYRYKASNQLILNYLLSLNKEIFGIYVFFLIELDDVQILVDKVKPPPIISDAQTSSLDAPVQSEAINTNEKITDGWMDKPVNKDDYNGWGSPESKPVDQLTKNNLRSSGDSCSYNGLGTSLGAKHSSEVNTNGLMEKPATDDYNGWGLLDSKPLDQSTDNVQSREDNSPIVYLGSCSSAPSLSVPSAPPIPDEVLSEGPMHYPSINSSVLDMHVPSMVEVSMTSGRNNGARDSSCAICWDADIEGACIPCGHMAAGCMPCLNEIKVNKGVCPICMTKIDQVVRLYAV</sequence>
<keyword evidence="1" id="KW-0479">Metal-binding</keyword>
<organism evidence="8 9">
    <name type="scientific">Crotalaria pallida</name>
    <name type="common">Smooth rattlebox</name>
    <name type="synonym">Crotalaria striata</name>
    <dbReference type="NCBI Taxonomy" id="3830"/>
    <lineage>
        <taxon>Eukaryota</taxon>
        <taxon>Viridiplantae</taxon>
        <taxon>Streptophyta</taxon>
        <taxon>Embryophyta</taxon>
        <taxon>Tracheophyta</taxon>
        <taxon>Spermatophyta</taxon>
        <taxon>Magnoliopsida</taxon>
        <taxon>eudicotyledons</taxon>
        <taxon>Gunneridae</taxon>
        <taxon>Pentapetalae</taxon>
        <taxon>rosids</taxon>
        <taxon>fabids</taxon>
        <taxon>Fabales</taxon>
        <taxon>Fabaceae</taxon>
        <taxon>Papilionoideae</taxon>
        <taxon>50 kb inversion clade</taxon>
        <taxon>genistoids sensu lato</taxon>
        <taxon>core genistoids</taxon>
        <taxon>Crotalarieae</taxon>
        <taxon>Crotalaria</taxon>
    </lineage>
</organism>
<keyword evidence="9" id="KW-1185">Reference proteome</keyword>
<comment type="caution">
    <text evidence="8">The sequence shown here is derived from an EMBL/GenBank/DDBJ whole genome shotgun (WGS) entry which is preliminary data.</text>
</comment>
<evidence type="ECO:0000256" key="6">
    <source>
        <dbReference type="SAM" id="SignalP"/>
    </source>
</evidence>
<gene>
    <name evidence="8" type="ORF">RIF29_20064</name>
</gene>
<evidence type="ECO:0000256" key="2">
    <source>
        <dbReference type="ARBA" id="ARBA00022771"/>
    </source>
</evidence>
<feature type="chain" id="PRO_5042867402" description="RING-type domain-containing protein" evidence="6">
    <location>
        <begin position="25"/>
        <end position="546"/>
    </location>
</feature>
<dbReference type="InterPro" id="IPR013083">
    <property type="entry name" value="Znf_RING/FYVE/PHD"/>
</dbReference>
<dbReference type="Pfam" id="PF13920">
    <property type="entry name" value="zf-C3HC4_3"/>
    <property type="match status" value="1"/>
</dbReference>
<evidence type="ECO:0000256" key="1">
    <source>
        <dbReference type="ARBA" id="ARBA00022723"/>
    </source>
</evidence>
<evidence type="ECO:0000259" key="7">
    <source>
        <dbReference type="PROSITE" id="PS50089"/>
    </source>
</evidence>
<keyword evidence="3" id="KW-0862">Zinc</keyword>
<dbReference type="GO" id="GO:0016567">
    <property type="term" value="P:protein ubiquitination"/>
    <property type="evidence" value="ECO:0007669"/>
    <property type="project" value="TreeGrafter"/>
</dbReference>
<evidence type="ECO:0000313" key="8">
    <source>
        <dbReference type="EMBL" id="KAK7267392.1"/>
    </source>
</evidence>
<evidence type="ECO:0000256" key="3">
    <source>
        <dbReference type="ARBA" id="ARBA00022833"/>
    </source>
</evidence>
<dbReference type="GO" id="GO:0008270">
    <property type="term" value="F:zinc ion binding"/>
    <property type="evidence" value="ECO:0007669"/>
    <property type="project" value="UniProtKB-KW"/>
</dbReference>
<feature type="signal peptide" evidence="6">
    <location>
        <begin position="1"/>
        <end position="24"/>
    </location>
</feature>
<keyword evidence="6" id="KW-0732">Signal</keyword>
<dbReference type="PANTHER" id="PTHR46858">
    <property type="entry name" value="OS05G0521000 PROTEIN"/>
    <property type="match status" value="1"/>
</dbReference>